<keyword evidence="2" id="KW-0472">Membrane</keyword>
<evidence type="ECO:0000256" key="2">
    <source>
        <dbReference type="SAM" id="Phobius"/>
    </source>
</evidence>
<dbReference type="Proteomes" id="UP001165367">
    <property type="component" value="Unassembled WGS sequence"/>
</dbReference>
<comment type="caution">
    <text evidence="4">The sequence shown here is derived from an EMBL/GenBank/DDBJ whole genome shotgun (WGS) entry which is preliminary data.</text>
</comment>
<name>A0ABS9KK96_9BACT</name>
<evidence type="ECO:0000259" key="3">
    <source>
        <dbReference type="PROSITE" id="PS50076"/>
    </source>
</evidence>
<sequence length="180" mass="20615">MFIDYYELLELSSTANSNEVQTAFRRQALKWHPDENPGLDTTLKMQLINEAKLILLDTEAREKYDHQYLKFKLFQSTRKNSPNPKQQQTQSHEERQSSQATASYGGSHTSFEFEDELLKKWMRNAKTQAVDLAKQTIDELRQMSKTGIIEGMNAMGKALLSQIVISVMVLLIIALIRGCS</sequence>
<dbReference type="RefSeq" id="WP_237867965.1">
    <property type="nucleotide sequence ID" value="NZ_JAKLTR010000001.1"/>
</dbReference>
<protein>
    <submittedName>
        <fullName evidence="4">J domain-containing protein</fullName>
    </submittedName>
</protein>
<feature type="compositionally biased region" description="Polar residues" evidence="1">
    <location>
        <begin position="78"/>
        <end position="90"/>
    </location>
</feature>
<feature type="transmembrane region" description="Helical" evidence="2">
    <location>
        <begin position="158"/>
        <end position="176"/>
    </location>
</feature>
<evidence type="ECO:0000313" key="5">
    <source>
        <dbReference type="Proteomes" id="UP001165367"/>
    </source>
</evidence>
<dbReference type="PRINTS" id="PR00625">
    <property type="entry name" value="JDOMAIN"/>
</dbReference>
<gene>
    <name evidence="4" type="ORF">LZZ85_00530</name>
</gene>
<dbReference type="InterPro" id="IPR001623">
    <property type="entry name" value="DnaJ_domain"/>
</dbReference>
<dbReference type="Gene3D" id="1.10.287.110">
    <property type="entry name" value="DnaJ domain"/>
    <property type="match status" value="1"/>
</dbReference>
<dbReference type="PANTHER" id="PTHR44873:SF1">
    <property type="entry name" value="DNAJ HOMOLOG SUBFAMILY C MEMBER 30, MITOCHONDRIAL"/>
    <property type="match status" value="1"/>
</dbReference>
<dbReference type="EMBL" id="JAKLTR010000001">
    <property type="protein sequence ID" value="MCG2612736.1"/>
    <property type="molecule type" value="Genomic_DNA"/>
</dbReference>
<dbReference type="SMART" id="SM00271">
    <property type="entry name" value="DnaJ"/>
    <property type="match status" value="1"/>
</dbReference>
<dbReference type="InterPro" id="IPR036869">
    <property type="entry name" value="J_dom_sf"/>
</dbReference>
<keyword evidence="2" id="KW-0812">Transmembrane</keyword>
<dbReference type="InterPro" id="IPR053025">
    <property type="entry name" value="Mito_ATP_Synthase-Asso"/>
</dbReference>
<feature type="domain" description="J" evidence="3">
    <location>
        <begin position="4"/>
        <end position="68"/>
    </location>
</feature>
<dbReference type="SUPFAM" id="SSF46565">
    <property type="entry name" value="Chaperone J-domain"/>
    <property type="match status" value="1"/>
</dbReference>
<reference evidence="4" key="1">
    <citation type="submission" date="2022-01" db="EMBL/GenBank/DDBJ databases">
        <authorList>
            <person name="Jo J.-H."/>
            <person name="Im W.-T."/>
        </authorList>
    </citation>
    <scope>NUCLEOTIDE SEQUENCE</scope>
    <source>
        <strain evidence="4">NA20</strain>
    </source>
</reference>
<evidence type="ECO:0000313" key="4">
    <source>
        <dbReference type="EMBL" id="MCG2612736.1"/>
    </source>
</evidence>
<dbReference type="Pfam" id="PF00226">
    <property type="entry name" value="DnaJ"/>
    <property type="match status" value="1"/>
</dbReference>
<organism evidence="4 5">
    <name type="scientific">Terrimonas ginsenosidimutans</name>
    <dbReference type="NCBI Taxonomy" id="2908004"/>
    <lineage>
        <taxon>Bacteria</taxon>
        <taxon>Pseudomonadati</taxon>
        <taxon>Bacteroidota</taxon>
        <taxon>Chitinophagia</taxon>
        <taxon>Chitinophagales</taxon>
        <taxon>Chitinophagaceae</taxon>
        <taxon>Terrimonas</taxon>
    </lineage>
</organism>
<feature type="region of interest" description="Disordered" evidence="1">
    <location>
        <begin position="78"/>
        <end position="107"/>
    </location>
</feature>
<evidence type="ECO:0000256" key="1">
    <source>
        <dbReference type="SAM" id="MobiDB-lite"/>
    </source>
</evidence>
<dbReference type="PANTHER" id="PTHR44873">
    <property type="entry name" value="DNAJ HOMOLOG SUBFAMILY C MEMBER 30, MITOCHONDRIAL"/>
    <property type="match status" value="1"/>
</dbReference>
<feature type="compositionally biased region" description="Polar residues" evidence="1">
    <location>
        <begin position="97"/>
        <end position="107"/>
    </location>
</feature>
<keyword evidence="2" id="KW-1133">Transmembrane helix</keyword>
<dbReference type="CDD" id="cd06257">
    <property type="entry name" value="DnaJ"/>
    <property type="match status" value="1"/>
</dbReference>
<accession>A0ABS9KK96</accession>
<keyword evidence="5" id="KW-1185">Reference proteome</keyword>
<dbReference type="PROSITE" id="PS50076">
    <property type="entry name" value="DNAJ_2"/>
    <property type="match status" value="1"/>
</dbReference>
<proteinExistence type="predicted"/>